<keyword evidence="1" id="KW-0443">Lipid metabolism</keyword>
<comment type="function">
    <text evidence="1">Lipid phosphatase which dephosphorylates phosphatidylglycerophosphate (PGP) to phosphatidylglycerol (PG).</text>
</comment>
<keyword evidence="1" id="KW-0460">Magnesium</keyword>
<keyword evidence="1 2" id="KW-0812">Transmembrane</keyword>
<feature type="transmembrane region" description="Helical" evidence="2">
    <location>
        <begin position="15"/>
        <end position="42"/>
    </location>
</feature>
<dbReference type="GO" id="GO:0008962">
    <property type="term" value="F:phosphatidylglycerophosphatase activity"/>
    <property type="evidence" value="ECO:0007669"/>
    <property type="project" value="UniProtKB-EC"/>
</dbReference>
<dbReference type="EMBL" id="CP073344">
    <property type="protein sequence ID" value="UTW03121.1"/>
    <property type="molecule type" value="Genomic_DNA"/>
</dbReference>
<feature type="transmembrane region" description="Helical" evidence="2">
    <location>
        <begin position="88"/>
        <end position="114"/>
    </location>
</feature>
<evidence type="ECO:0000259" key="3">
    <source>
        <dbReference type="Pfam" id="PF04608"/>
    </source>
</evidence>
<proteinExistence type="predicted"/>
<dbReference type="SUPFAM" id="SSF101307">
    <property type="entry name" value="YutG-like"/>
    <property type="match status" value="1"/>
</dbReference>
<dbReference type="PANTHER" id="PTHR36305:SF1">
    <property type="entry name" value="PHOSPHATIDYLGLYCEROPHOSPHATASE A"/>
    <property type="match status" value="1"/>
</dbReference>
<sequence>MNQAPASVWRNPVHFLAFGLGSGASPWAPGTAGTIAAIPLFLLIQPLSLAWYAAVLLITFIVGIYLCGKTSEDMGVHDHGGIVWDEFVGYWITMYAAPPGWLWIVIGFVLFRLFDIIKPWPISWADKKVAGGLGIMLDDVLAGLMALACLQLLTLVF</sequence>
<evidence type="ECO:0000313" key="4">
    <source>
        <dbReference type="EMBL" id="UTW03121.1"/>
    </source>
</evidence>
<dbReference type="PIRSF" id="PIRSF006162">
    <property type="entry name" value="PgpA"/>
    <property type="match status" value="1"/>
</dbReference>
<keyword evidence="1 2" id="KW-0472">Membrane</keyword>
<evidence type="ECO:0000256" key="1">
    <source>
        <dbReference type="PIRNR" id="PIRNR006162"/>
    </source>
</evidence>
<feature type="transmembrane region" description="Helical" evidence="2">
    <location>
        <begin position="49"/>
        <end position="68"/>
    </location>
</feature>
<organism evidence="4 5">
    <name type="scientific">Amphritea atlantica</name>
    <dbReference type="NCBI Taxonomy" id="355243"/>
    <lineage>
        <taxon>Bacteria</taxon>
        <taxon>Pseudomonadati</taxon>
        <taxon>Pseudomonadota</taxon>
        <taxon>Gammaproteobacteria</taxon>
        <taxon>Oceanospirillales</taxon>
        <taxon>Oceanospirillaceae</taxon>
        <taxon>Amphritea</taxon>
    </lineage>
</organism>
<dbReference type="Proteomes" id="UP001059950">
    <property type="component" value="Chromosome"/>
</dbReference>
<name>A0ABY5GT17_9GAMM</name>
<dbReference type="InterPro" id="IPR026037">
    <property type="entry name" value="PgpA"/>
</dbReference>
<keyword evidence="1" id="KW-0997">Cell inner membrane</keyword>
<dbReference type="InterPro" id="IPR007686">
    <property type="entry name" value="YutG/PgpA"/>
</dbReference>
<comment type="catalytic activity">
    <reaction evidence="1">
        <text>a 1,2-diacyl-sn-glycero-3-phospho-(1'-sn-glycero-3'-phosphate) + H2O = a 1,2-diacyl-sn-glycero-3-phospho-(1'-sn-glycerol) + phosphate</text>
        <dbReference type="Rhea" id="RHEA:33751"/>
        <dbReference type="ChEBI" id="CHEBI:15377"/>
        <dbReference type="ChEBI" id="CHEBI:43474"/>
        <dbReference type="ChEBI" id="CHEBI:60110"/>
        <dbReference type="ChEBI" id="CHEBI:64716"/>
        <dbReference type="EC" id="3.1.3.27"/>
    </reaction>
</comment>
<keyword evidence="1" id="KW-0442">Lipid degradation</keyword>
<gene>
    <name evidence="4" type="ORF">KDX31_17620</name>
</gene>
<keyword evidence="1" id="KW-1003">Cell membrane</keyword>
<comment type="pathway">
    <text evidence="1">Phospholipid metabolism; phosphatidylglycerol biosynthesis; phosphatidylglycerol from CDP-diacylglycerol: step 2/2.</text>
</comment>
<feature type="domain" description="YutG/PgpA" evidence="3">
    <location>
        <begin position="16"/>
        <end position="153"/>
    </location>
</feature>
<keyword evidence="2" id="KW-1133">Transmembrane helix</keyword>
<dbReference type="InterPro" id="IPR036681">
    <property type="entry name" value="PgpA-like_sf"/>
</dbReference>
<keyword evidence="5" id="KW-1185">Reference proteome</keyword>
<keyword evidence="1 4" id="KW-0378">Hydrolase</keyword>
<keyword evidence="1" id="KW-1208">Phospholipid metabolism</keyword>
<reference evidence="4" key="1">
    <citation type="submission" date="2021-04" db="EMBL/GenBank/DDBJ databases">
        <title>Oceanospirillales bacteria with DddD are important DMSP degraders in coastal seawater.</title>
        <authorList>
            <person name="Liu J."/>
        </authorList>
    </citation>
    <scope>NUCLEOTIDE SEQUENCE</scope>
    <source>
        <strain evidence="4">GY6</strain>
    </source>
</reference>
<dbReference type="EC" id="3.1.3.27" evidence="1"/>
<feature type="transmembrane region" description="Helical" evidence="2">
    <location>
        <begin position="135"/>
        <end position="156"/>
    </location>
</feature>
<keyword evidence="1" id="KW-0595">Phospholipid degradation</keyword>
<dbReference type="PANTHER" id="PTHR36305">
    <property type="entry name" value="PHOSPHATIDYLGLYCEROPHOSPHATASE A"/>
    <property type="match status" value="1"/>
</dbReference>
<keyword evidence="1" id="KW-0479">Metal-binding</keyword>
<comment type="subcellular location">
    <subcellularLocation>
        <location evidence="1">Cell inner membrane</location>
        <topology evidence="1">Multi-pass membrane protein</topology>
    </subcellularLocation>
</comment>
<evidence type="ECO:0000313" key="5">
    <source>
        <dbReference type="Proteomes" id="UP001059950"/>
    </source>
</evidence>
<accession>A0ABY5GT17</accession>
<protein>
    <recommendedName>
        <fullName evidence="1">Phosphatidylglycerophosphatase A</fullName>
        <ecNumber evidence="1">3.1.3.27</ecNumber>
    </recommendedName>
    <alternativeName>
        <fullName evidence="1">Phosphatidylglycerolphosphate phosphatase A</fullName>
    </alternativeName>
</protein>
<dbReference type="CDD" id="cd06971">
    <property type="entry name" value="PgpA"/>
    <property type="match status" value="1"/>
</dbReference>
<dbReference type="Pfam" id="PF04608">
    <property type="entry name" value="PgpA"/>
    <property type="match status" value="1"/>
</dbReference>
<evidence type="ECO:0000256" key="2">
    <source>
        <dbReference type="SAM" id="Phobius"/>
    </source>
</evidence>
<comment type="cofactor">
    <cofactor evidence="1">
        <name>Mg(2+)</name>
        <dbReference type="ChEBI" id="CHEBI:18420"/>
    </cofactor>
</comment>